<evidence type="ECO:0000256" key="2">
    <source>
        <dbReference type="ARBA" id="ARBA00023315"/>
    </source>
</evidence>
<keyword evidence="1" id="KW-0808">Transferase</keyword>
<dbReference type="Gene3D" id="3.40.630.30">
    <property type="match status" value="1"/>
</dbReference>
<dbReference type="SUPFAM" id="SSF55729">
    <property type="entry name" value="Acyl-CoA N-acyltransferases (Nat)"/>
    <property type="match status" value="1"/>
</dbReference>
<evidence type="ECO:0000256" key="3">
    <source>
        <dbReference type="SAM" id="MobiDB-lite"/>
    </source>
</evidence>
<keyword evidence="6" id="KW-1185">Reference proteome</keyword>
<proteinExistence type="predicted"/>
<evidence type="ECO:0000256" key="1">
    <source>
        <dbReference type="ARBA" id="ARBA00022679"/>
    </source>
</evidence>
<gene>
    <name evidence="5" type="ORF">H4W79_001598</name>
</gene>
<dbReference type="RefSeq" id="WP_191273539.1">
    <property type="nucleotide sequence ID" value="NZ_BMXJ01000006.1"/>
</dbReference>
<protein>
    <submittedName>
        <fullName evidence="5">GNAT superfamily N-acetyltransferase</fullName>
    </submittedName>
</protein>
<dbReference type="EMBL" id="JADBDY010000001">
    <property type="protein sequence ID" value="MBE1457384.1"/>
    <property type="molecule type" value="Genomic_DNA"/>
</dbReference>
<dbReference type="PANTHER" id="PTHR43877">
    <property type="entry name" value="AMINOALKYLPHOSPHONATE N-ACETYLTRANSFERASE-RELATED-RELATED"/>
    <property type="match status" value="1"/>
</dbReference>
<evidence type="ECO:0000259" key="4">
    <source>
        <dbReference type="PROSITE" id="PS51186"/>
    </source>
</evidence>
<dbReference type="InterPro" id="IPR016181">
    <property type="entry name" value="Acyl_CoA_acyltransferase"/>
</dbReference>
<dbReference type="Proteomes" id="UP000598217">
    <property type="component" value="Unassembled WGS sequence"/>
</dbReference>
<dbReference type="InterPro" id="IPR000182">
    <property type="entry name" value="GNAT_dom"/>
</dbReference>
<evidence type="ECO:0000313" key="6">
    <source>
        <dbReference type="Proteomes" id="UP000598217"/>
    </source>
</evidence>
<feature type="domain" description="N-acetyltransferase" evidence="4">
    <location>
        <begin position="5"/>
        <end position="182"/>
    </location>
</feature>
<sequence length="204" mass="22200">MAADTELRELAPPAFTHAVPALLEIYGAAMRPPSAQLPGRAAVMAEHSRYPGFGSVVALHDGHPVGFAYAFHGRTGQWWHDVVTEGLHAHGRSRHVRRYLADPLEIAEVHVHPEAQNRGIGRSLLHALCSGRTERTAVLSTRTGPSAARHLYRSCGFVEVLGAFSFPGSPDQPFTIMAARLPLAGPADRRPPGRSAWWPWTGSR</sequence>
<keyword evidence="2" id="KW-0012">Acyltransferase</keyword>
<comment type="caution">
    <text evidence="5">The sequence shown here is derived from an EMBL/GenBank/DDBJ whole genome shotgun (WGS) entry which is preliminary data.</text>
</comment>
<dbReference type="PROSITE" id="PS51186">
    <property type="entry name" value="GNAT"/>
    <property type="match status" value="1"/>
</dbReference>
<organism evidence="5 6">
    <name type="scientific">Nocardiopsis terrae</name>
    <dbReference type="NCBI Taxonomy" id="372655"/>
    <lineage>
        <taxon>Bacteria</taxon>
        <taxon>Bacillati</taxon>
        <taxon>Actinomycetota</taxon>
        <taxon>Actinomycetes</taxon>
        <taxon>Streptosporangiales</taxon>
        <taxon>Nocardiopsidaceae</taxon>
        <taxon>Nocardiopsis</taxon>
    </lineage>
</organism>
<dbReference type="Pfam" id="PF13508">
    <property type="entry name" value="Acetyltransf_7"/>
    <property type="match status" value="1"/>
</dbReference>
<name>A0ABR9HEC9_9ACTN</name>
<accession>A0ABR9HEC9</accession>
<evidence type="ECO:0000313" key="5">
    <source>
        <dbReference type="EMBL" id="MBE1457384.1"/>
    </source>
</evidence>
<dbReference type="CDD" id="cd04301">
    <property type="entry name" value="NAT_SF"/>
    <property type="match status" value="1"/>
</dbReference>
<reference evidence="5 6" key="1">
    <citation type="submission" date="2020-10" db="EMBL/GenBank/DDBJ databases">
        <title>Sequencing the genomes of 1000 actinobacteria strains.</title>
        <authorList>
            <person name="Klenk H.-P."/>
        </authorList>
    </citation>
    <scope>NUCLEOTIDE SEQUENCE [LARGE SCALE GENOMIC DNA]</scope>
    <source>
        <strain evidence="5 6">DSM 45157</strain>
    </source>
</reference>
<feature type="region of interest" description="Disordered" evidence="3">
    <location>
        <begin position="185"/>
        <end position="204"/>
    </location>
</feature>
<dbReference type="InterPro" id="IPR050832">
    <property type="entry name" value="Bact_Acetyltransf"/>
</dbReference>